<dbReference type="AlphaFoldDB" id="A0A0F9H8U9"/>
<protein>
    <submittedName>
        <fullName evidence="1">Uncharacterized protein</fullName>
    </submittedName>
</protein>
<comment type="caution">
    <text evidence="1">The sequence shown here is derived from an EMBL/GenBank/DDBJ whole genome shotgun (WGS) entry which is preliminary data.</text>
</comment>
<accession>A0A0F9H8U9</accession>
<gene>
    <name evidence="1" type="ORF">LCGC14_1733420</name>
</gene>
<reference evidence="1" key="1">
    <citation type="journal article" date="2015" name="Nature">
        <title>Complex archaea that bridge the gap between prokaryotes and eukaryotes.</title>
        <authorList>
            <person name="Spang A."/>
            <person name="Saw J.H."/>
            <person name="Jorgensen S.L."/>
            <person name="Zaremba-Niedzwiedzka K."/>
            <person name="Martijn J."/>
            <person name="Lind A.E."/>
            <person name="van Eijk R."/>
            <person name="Schleper C."/>
            <person name="Guy L."/>
            <person name="Ettema T.J."/>
        </authorList>
    </citation>
    <scope>NUCLEOTIDE SEQUENCE</scope>
</reference>
<dbReference type="EMBL" id="LAZR01015760">
    <property type="protein sequence ID" value="KKM07485.1"/>
    <property type="molecule type" value="Genomic_DNA"/>
</dbReference>
<proteinExistence type="predicted"/>
<sequence length="71" mass="7781">MLNILANLDKLSEEERKTLDDAIDSFSVACIDEMPSLSKTQARAVVISLLEKELLTLDVVDGEARVCLNSS</sequence>
<evidence type="ECO:0000313" key="1">
    <source>
        <dbReference type="EMBL" id="KKM07485.1"/>
    </source>
</evidence>
<organism evidence="1">
    <name type="scientific">marine sediment metagenome</name>
    <dbReference type="NCBI Taxonomy" id="412755"/>
    <lineage>
        <taxon>unclassified sequences</taxon>
        <taxon>metagenomes</taxon>
        <taxon>ecological metagenomes</taxon>
    </lineage>
</organism>
<name>A0A0F9H8U9_9ZZZZ</name>